<name>A0A2P2NL53_RHIMU</name>
<evidence type="ECO:0000313" key="1">
    <source>
        <dbReference type="EMBL" id="MBX43219.1"/>
    </source>
</evidence>
<sequence>MGVPNCFLVIDDVEVFSLLTLLTVNWNNFAATC</sequence>
<dbReference type="AlphaFoldDB" id="A0A2P2NL53"/>
<reference evidence="1" key="1">
    <citation type="submission" date="2018-02" db="EMBL/GenBank/DDBJ databases">
        <title>Rhizophora mucronata_Transcriptome.</title>
        <authorList>
            <person name="Meera S.P."/>
            <person name="Sreeshan A."/>
            <person name="Augustine A."/>
        </authorList>
    </citation>
    <scope>NUCLEOTIDE SEQUENCE</scope>
    <source>
        <tissue evidence="1">Leaf</tissue>
    </source>
</reference>
<organism evidence="1">
    <name type="scientific">Rhizophora mucronata</name>
    <name type="common">Asiatic mangrove</name>
    <dbReference type="NCBI Taxonomy" id="61149"/>
    <lineage>
        <taxon>Eukaryota</taxon>
        <taxon>Viridiplantae</taxon>
        <taxon>Streptophyta</taxon>
        <taxon>Embryophyta</taxon>
        <taxon>Tracheophyta</taxon>
        <taxon>Spermatophyta</taxon>
        <taxon>Magnoliopsida</taxon>
        <taxon>eudicotyledons</taxon>
        <taxon>Gunneridae</taxon>
        <taxon>Pentapetalae</taxon>
        <taxon>rosids</taxon>
        <taxon>fabids</taxon>
        <taxon>Malpighiales</taxon>
        <taxon>Rhizophoraceae</taxon>
        <taxon>Rhizophora</taxon>
    </lineage>
</organism>
<dbReference type="EMBL" id="GGEC01062735">
    <property type="protein sequence ID" value="MBX43219.1"/>
    <property type="molecule type" value="Transcribed_RNA"/>
</dbReference>
<proteinExistence type="predicted"/>
<protein>
    <submittedName>
        <fullName evidence="1">Uncharacterized protein</fullName>
    </submittedName>
</protein>
<accession>A0A2P2NL53</accession>